<evidence type="ECO:0000256" key="5">
    <source>
        <dbReference type="ARBA" id="ARBA00022842"/>
    </source>
</evidence>
<reference evidence="9 10" key="1">
    <citation type="journal article" date="2017" name="ISME J.">
        <title>Energy and carbon metabolisms in a deep terrestrial subsurface fluid microbial community.</title>
        <authorList>
            <person name="Momper L."/>
            <person name="Jungbluth S.P."/>
            <person name="Lee M.D."/>
            <person name="Amend J.P."/>
        </authorList>
    </citation>
    <scope>NUCLEOTIDE SEQUENCE [LARGE SCALE GENOMIC DNA]</scope>
    <source>
        <strain evidence="9">SURF_26</strain>
    </source>
</reference>
<evidence type="ECO:0000313" key="9">
    <source>
        <dbReference type="EMBL" id="RJP59689.1"/>
    </source>
</evidence>
<name>A0A3A4R3Z8_9BACT</name>
<evidence type="ECO:0000259" key="8">
    <source>
        <dbReference type="Pfam" id="PF01648"/>
    </source>
</evidence>
<comment type="caution">
    <text evidence="9">The sequence shown here is derived from an EMBL/GenBank/DDBJ whole genome shotgun (WGS) entry which is preliminary data.</text>
</comment>
<dbReference type="GO" id="GO:0000287">
    <property type="term" value="F:magnesium ion binding"/>
    <property type="evidence" value="ECO:0007669"/>
    <property type="project" value="InterPro"/>
</dbReference>
<dbReference type="AlphaFoldDB" id="A0A3A4R3Z8"/>
<dbReference type="EMBL" id="QZJZ01000044">
    <property type="protein sequence ID" value="RJP59689.1"/>
    <property type="molecule type" value="Genomic_DNA"/>
</dbReference>
<dbReference type="NCBIfam" id="TIGR00516">
    <property type="entry name" value="acpS"/>
    <property type="match status" value="1"/>
</dbReference>
<dbReference type="Pfam" id="PF01648">
    <property type="entry name" value="ACPS"/>
    <property type="match status" value="1"/>
</dbReference>
<evidence type="ECO:0000256" key="7">
    <source>
        <dbReference type="ARBA" id="ARBA00023160"/>
    </source>
</evidence>
<keyword evidence="3" id="KW-0479">Metal-binding</keyword>
<keyword evidence="5" id="KW-0460">Magnesium</keyword>
<dbReference type="SUPFAM" id="SSF56214">
    <property type="entry name" value="4'-phosphopantetheinyl transferase"/>
    <property type="match status" value="1"/>
</dbReference>
<keyword evidence="6" id="KW-0443">Lipid metabolism</keyword>
<protein>
    <submittedName>
        <fullName evidence="9">Holo-[acyl-carrier-protein] synthase</fullName>
        <ecNumber evidence="9">2.7.8.7</ecNumber>
    </submittedName>
</protein>
<keyword evidence="1" id="KW-0444">Lipid biosynthesis</keyword>
<evidence type="ECO:0000256" key="3">
    <source>
        <dbReference type="ARBA" id="ARBA00022723"/>
    </source>
</evidence>
<feature type="domain" description="4'-phosphopantetheinyl transferase" evidence="8">
    <location>
        <begin position="5"/>
        <end position="94"/>
    </location>
</feature>
<dbReference type="Gene3D" id="3.90.470.20">
    <property type="entry name" value="4'-phosphopantetheinyl transferase domain"/>
    <property type="match status" value="1"/>
</dbReference>
<organism evidence="9 10">
    <name type="scientific">Candidatus Auribacter fodinae</name>
    <dbReference type="NCBI Taxonomy" id="2093366"/>
    <lineage>
        <taxon>Bacteria</taxon>
        <taxon>Pseudomonadati</taxon>
        <taxon>Candidatus Auribacterota</taxon>
        <taxon>Candidatus Auribacteria</taxon>
        <taxon>Candidatus Auribacterales</taxon>
        <taxon>Candidatus Auribacteraceae</taxon>
        <taxon>Candidatus Auribacter</taxon>
    </lineage>
</organism>
<accession>A0A3A4R3Z8</accession>
<evidence type="ECO:0000256" key="1">
    <source>
        <dbReference type="ARBA" id="ARBA00022516"/>
    </source>
</evidence>
<dbReference type="Proteomes" id="UP000266426">
    <property type="component" value="Unassembled WGS sequence"/>
</dbReference>
<dbReference type="InterPro" id="IPR008278">
    <property type="entry name" value="4-PPantetheinyl_Trfase_dom"/>
</dbReference>
<evidence type="ECO:0000256" key="6">
    <source>
        <dbReference type="ARBA" id="ARBA00023098"/>
    </source>
</evidence>
<dbReference type="InterPro" id="IPR037143">
    <property type="entry name" value="4-PPantetheinyl_Trfase_dom_sf"/>
</dbReference>
<keyword evidence="7" id="KW-0275">Fatty acid biosynthesis</keyword>
<gene>
    <name evidence="9" type="primary">acpS</name>
    <name evidence="9" type="ORF">C4541_05540</name>
</gene>
<keyword evidence="4" id="KW-0276">Fatty acid metabolism</keyword>
<keyword evidence="2 9" id="KW-0808">Transferase</keyword>
<dbReference type="NCBIfam" id="TIGR00556">
    <property type="entry name" value="pantethn_trn"/>
    <property type="match status" value="1"/>
</dbReference>
<evidence type="ECO:0000313" key="10">
    <source>
        <dbReference type="Proteomes" id="UP000266426"/>
    </source>
</evidence>
<proteinExistence type="predicted"/>
<dbReference type="InterPro" id="IPR004568">
    <property type="entry name" value="Ppantetheine-prot_Trfase_dom"/>
</dbReference>
<dbReference type="EC" id="2.7.8.7" evidence="9"/>
<dbReference type="GO" id="GO:0006633">
    <property type="term" value="P:fatty acid biosynthetic process"/>
    <property type="evidence" value="ECO:0007669"/>
    <property type="project" value="UniProtKB-KW"/>
</dbReference>
<evidence type="ECO:0000256" key="2">
    <source>
        <dbReference type="ARBA" id="ARBA00022679"/>
    </source>
</evidence>
<sequence>MIASCGISIIDNRRIRQLREQFGDRFLNRCFSYDEIEYSCTKKNWSEHLGARFAAKCACFQALNWNNWRNYTQVVVYKNNLGAPGIEMKGELNRALSELNIQRISISLTHSTEYSIASVIFE</sequence>
<dbReference type="InterPro" id="IPR002582">
    <property type="entry name" value="ACPS"/>
</dbReference>
<evidence type="ECO:0000256" key="4">
    <source>
        <dbReference type="ARBA" id="ARBA00022832"/>
    </source>
</evidence>
<dbReference type="GO" id="GO:0008897">
    <property type="term" value="F:holo-[acyl-carrier-protein] synthase activity"/>
    <property type="evidence" value="ECO:0007669"/>
    <property type="project" value="UniProtKB-EC"/>
</dbReference>